<protein>
    <submittedName>
        <fullName evidence="1">Uncharacterized protein</fullName>
    </submittedName>
</protein>
<comment type="caution">
    <text evidence="1">The sequence shown here is derived from an EMBL/GenBank/DDBJ whole genome shotgun (WGS) entry which is preliminary data.</text>
</comment>
<accession>A0AAV4R4F4</accession>
<organism evidence="1 2">
    <name type="scientific">Caerostris extrusa</name>
    <name type="common">Bark spider</name>
    <name type="synonym">Caerostris bankana</name>
    <dbReference type="NCBI Taxonomy" id="172846"/>
    <lineage>
        <taxon>Eukaryota</taxon>
        <taxon>Metazoa</taxon>
        <taxon>Ecdysozoa</taxon>
        <taxon>Arthropoda</taxon>
        <taxon>Chelicerata</taxon>
        <taxon>Arachnida</taxon>
        <taxon>Araneae</taxon>
        <taxon>Araneomorphae</taxon>
        <taxon>Entelegynae</taxon>
        <taxon>Araneoidea</taxon>
        <taxon>Araneidae</taxon>
        <taxon>Caerostris</taxon>
    </lineage>
</organism>
<keyword evidence="2" id="KW-1185">Reference proteome</keyword>
<gene>
    <name evidence="1" type="ORF">CEXT_587631</name>
</gene>
<sequence length="102" mass="11575">MERRLDNFTPSPRQWNPRNDHGWINARRAEILLEPLTVTLCGRCNIIDKREPGTQVITTDCGSFMNPILLVLCLSFPPVSQCEGSFANEGSVKAEKRFSVQR</sequence>
<dbReference type="AlphaFoldDB" id="A0AAV4R4F4"/>
<name>A0AAV4R4F4_CAEEX</name>
<dbReference type="Proteomes" id="UP001054945">
    <property type="component" value="Unassembled WGS sequence"/>
</dbReference>
<evidence type="ECO:0000313" key="1">
    <source>
        <dbReference type="EMBL" id="GIY15489.1"/>
    </source>
</evidence>
<proteinExistence type="predicted"/>
<reference evidence="1 2" key="1">
    <citation type="submission" date="2021-06" db="EMBL/GenBank/DDBJ databases">
        <title>Caerostris extrusa draft genome.</title>
        <authorList>
            <person name="Kono N."/>
            <person name="Arakawa K."/>
        </authorList>
    </citation>
    <scope>NUCLEOTIDE SEQUENCE [LARGE SCALE GENOMIC DNA]</scope>
</reference>
<dbReference type="EMBL" id="BPLR01007240">
    <property type="protein sequence ID" value="GIY15489.1"/>
    <property type="molecule type" value="Genomic_DNA"/>
</dbReference>
<evidence type="ECO:0000313" key="2">
    <source>
        <dbReference type="Proteomes" id="UP001054945"/>
    </source>
</evidence>